<dbReference type="EMBL" id="FN654704">
    <property type="protein sequence ID" value="CBY35972.1"/>
    <property type="molecule type" value="Genomic_DNA"/>
</dbReference>
<protein>
    <submittedName>
        <fullName evidence="2">Uncharacterized protein</fullName>
    </submittedName>
</protein>
<accession>E4YKG1</accession>
<evidence type="ECO:0000313" key="2">
    <source>
        <dbReference type="EMBL" id="CBY35972.1"/>
    </source>
</evidence>
<name>E4YKG1_OIKDI</name>
<dbReference type="Proteomes" id="UP000011014">
    <property type="component" value="Unassembled WGS sequence"/>
</dbReference>
<feature type="coiled-coil region" evidence="1">
    <location>
        <begin position="4"/>
        <end position="42"/>
    </location>
</feature>
<organism evidence="2">
    <name type="scientific">Oikopleura dioica</name>
    <name type="common">Tunicate</name>
    <dbReference type="NCBI Taxonomy" id="34765"/>
    <lineage>
        <taxon>Eukaryota</taxon>
        <taxon>Metazoa</taxon>
        <taxon>Chordata</taxon>
        <taxon>Tunicata</taxon>
        <taxon>Appendicularia</taxon>
        <taxon>Copelata</taxon>
        <taxon>Oikopleuridae</taxon>
        <taxon>Oikopleura</taxon>
    </lineage>
</organism>
<keyword evidence="1" id="KW-0175">Coiled coil</keyword>
<dbReference type="AlphaFoldDB" id="E4YKG1"/>
<reference evidence="2" key="1">
    <citation type="journal article" date="2010" name="Science">
        <title>Plasticity of animal genome architecture unmasked by rapid evolution of a pelagic tunicate.</title>
        <authorList>
            <person name="Denoeud F."/>
            <person name="Henriet S."/>
            <person name="Mungpakdee S."/>
            <person name="Aury J.M."/>
            <person name="Da Silva C."/>
            <person name="Brinkmann H."/>
            <person name="Mikhaleva J."/>
            <person name="Olsen L.C."/>
            <person name="Jubin C."/>
            <person name="Canestro C."/>
            <person name="Bouquet J.M."/>
            <person name="Danks G."/>
            <person name="Poulain J."/>
            <person name="Campsteijn C."/>
            <person name="Adamski M."/>
            <person name="Cross I."/>
            <person name="Yadetie F."/>
            <person name="Muffato M."/>
            <person name="Louis A."/>
            <person name="Butcher S."/>
            <person name="Tsagkogeorga G."/>
            <person name="Konrad A."/>
            <person name="Singh S."/>
            <person name="Jensen M.F."/>
            <person name="Cong E.H."/>
            <person name="Eikeseth-Otteraa H."/>
            <person name="Noel B."/>
            <person name="Anthouard V."/>
            <person name="Porcel B.M."/>
            <person name="Kachouri-Lafond R."/>
            <person name="Nishino A."/>
            <person name="Ugolini M."/>
            <person name="Chourrout P."/>
            <person name="Nishida H."/>
            <person name="Aasland R."/>
            <person name="Huzurbazar S."/>
            <person name="Westhof E."/>
            <person name="Delsuc F."/>
            <person name="Lehrach H."/>
            <person name="Reinhardt R."/>
            <person name="Weissenbach J."/>
            <person name="Roy S.W."/>
            <person name="Artiguenave F."/>
            <person name="Postlethwait J.H."/>
            <person name="Manak J.R."/>
            <person name="Thompson E.M."/>
            <person name="Jaillon O."/>
            <person name="Du Pasquier L."/>
            <person name="Boudinot P."/>
            <person name="Liberles D.A."/>
            <person name="Volff J.N."/>
            <person name="Philippe H."/>
            <person name="Lenhard B."/>
            <person name="Roest Crollius H."/>
            <person name="Wincker P."/>
            <person name="Chourrout D."/>
        </authorList>
    </citation>
    <scope>NUCLEOTIDE SEQUENCE [LARGE SCALE GENOMIC DNA]</scope>
</reference>
<gene>
    <name evidence="2" type="ORF">GSOID_T00028448001</name>
</gene>
<sequence length="87" mass="10619">MFSEEELLGRIEELELTIDEIRDEHEIQLEKITKKLKDEEQTRLRKYELIEKKIHRVAMICEKNRKDYCQARENYTHERDRAAKLGT</sequence>
<evidence type="ECO:0000256" key="1">
    <source>
        <dbReference type="SAM" id="Coils"/>
    </source>
</evidence>
<proteinExistence type="predicted"/>